<evidence type="ECO:0000313" key="3">
    <source>
        <dbReference type="EMBL" id="MCT7399732.1"/>
    </source>
</evidence>
<protein>
    <submittedName>
        <fullName evidence="3">Spore cortex biosynthesis protein YabQ</fullName>
    </submittedName>
</protein>
<feature type="region of interest" description="Disordered" evidence="1">
    <location>
        <begin position="134"/>
        <end position="155"/>
    </location>
</feature>
<sequence length="155" mass="18442">MIKDELILLFTSLYCGIIFAIVYDAIRIIRNLIKPHFIRVVIEDFIYWICVAYIFFSMLIKKNYGNLRWYPIFGMLLAMAVYEIIVGRKLVLKISKVLEKIIRTLLKPLKKAWKRIKLRKTKIEEKFAKGNKVSRCRKKENHRKACNADSKTDNR</sequence>
<evidence type="ECO:0000256" key="2">
    <source>
        <dbReference type="SAM" id="Phobius"/>
    </source>
</evidence>
<dbReference type="RefSeq" id="WP_022088895.1">
    <property type="nucleotide sequence ID" value="NZ_JAODBU010000012.1"/>
</dbReference>
<comment type="caution">
    <text evidence="3">The sequence shown here is derived from an EMBL/GenBank/DDBJ whole genome shotgun (WGS) entry which is preliminary data.</text>
</comment>
<feature type="transmembrane region" description="Helical" evidence="2">
    <location>
        <begin position="37"/>
        <end position="56"/>
    </location>
</feature>
<dbReference type="NCBIfam" id="TIGR02893">
    <property type="entry name" value="spore_yabQ"/>
    <property type="match status" value="1"/>
</dbReference>
<name>A0ABT2M2H8_9FIRM</name>
<dbReference type="Pfam" id="PF09578">
    <property type="entry name" value="Spore_YabQ"/>
    <property type="match status" value="1"/>
</dbReference>
<proteinExistence type="predicted"/>
<reference evidence="3" key="1">
    <citation type="submission" date="2022-09" db="EMBL/GenBank/DDBJ databases">
        <title>Eubacterium sp. LFL-14 isolated from human feces.</title>
        <authorList>
            <person name="Liu F."/>
        </authorList>
    </citation>
    <scope>NUCLEOTIDE SEQUENCE</scope>
    <source>
        <strain evidence="3">LFL-14</strain>
    </source>
</reference>
<keyword evidence="2" id="KW-0472">Membrane</keyword>
<dbReference type="EMBL" id="JAODBU010000012">
    <property type="protein sequence ID" value="MCT7399732.1"/>
    <property type="molecule type" value="Genomic_DNA"/>
</dbReference>
<feature type="transmembrane region" description="Helical" evidence="2">
    <location>
        <begin position="68"/>
        <end position="86"/>
    </location>
</feature>
<keyword evidence="2" id="KW-1133">Transmembrane helix</keyword>
<gene>
    <name evidence="3" type="ORF">N5B56_11675</name>
</gene>
<evidence type="ECO:0000256" key="1">
    <source>
        <dbReference type="SAM" id="MobiDB-lite"/>
    </source>
</evidence>
<accession>A0ABT2M2H8</accession>
<evidence type="ECO:0000313" key="4">
    <source>
        <dbReference type="Proteomes" id="UP001431199"/>
    </source>
</evidence>
<feature type="transmembrane region" description="Helical" evidence="2">
    <location>
        <begin position="6"/>
        <end position="25"/>
    </location>
</feature>
<dbReference type="Proteomes" id="UP001431199">
    <property type="component" value="Unassembled WGS sequence"/>
</dbReference>
<organism evidence="3 4">
    <name type="scientific">Eubacterium album</name>
    <dbReference type="NCBI Taxonomy" id="2978477"/>
    <lineage>
        <taxon>Bacteria</taxon>
        <taxon>Bacillati</taxon>
        <taxon>Bacillota</taxon>
        <taxon>Clostridia</taxon>
        <taxon>Eubacteriales</taxon>
        <taxon>Eubacteriaceae</taxon>
        <taxon>Eubacterium</taxon>
    </lineage>
</organism>
<dbReference type="InterPro" id="IPR019074">
    <property type="entry name" value="YabQ"/>
</dbReference>
<feature type="compositionally biased region" description="Basic residues" evidence="1">
    <location>
        <begin position="134"/>
        <end position="145"/>
    </location>
</feature>
<keyword evidence="2" id="KW-0812">Transmembrane</keyword>
<keyword evidence="4" id="KW-1185">Reference proteome</keyword>